<dbReference type="PROSITE" id="PS51186">
    <property type="entry name" value="GNAT"/>
    <property type="match status" value="1"/>
</dbReference>
<dbReference type="Proteomes" id="UP000243650">
    <property type="component" value="Unassembled WGS sequence"/>
</dbReference>
<evidence type="ECO:0000259" key="1">
    <source>
        <dbReference type="PROSITE" id="PS51186"/>
    </source>
</evidence>
<organism evidence="2 3">
    <name type="scientific">Alkalicoccus urumqiensis</name>
    <name type="common">Bacillus urumqiensis</name>
    <dbReference type="NCBI Taxonomy" id="1548213"/>
    <lineage>
        <taxon>Bacteria</taxon>
        <taxon>Bacillati</taxon>
        <taxon>Bacillota</taxon>
        <taxon>Bacilli</taxon>
        <taxon>Bacillales</taxon>
        <taxon>Bacillaceae</taxon>
        <taxon>Alkalicoccus</taxon>
    </lineage>
</organism>
<dbReference type="RefSeq" id="WP_105960424.1">
    <property type="nucleotide sequence ID" value="NZ_PVNS01000021.1"/>
</dbReference>
<dbReference type="InterPro" id="IPR000182">
    <property type="entry name" value="GNAT_dom"/>
</dbReference>
<dbReference type="SUPFAM" id="SSF55729">
    <property type="entry name" value="Acyl-CoA N-acyltransferases (Nat)"/>
    <property type="match status" value="1"/>
</dbReference>
<protein>
    <submittedName>
        <fullName evidence="2">GNAT family N-acetyltransferase</fullName>
    </submittedName>
</protein>
<dbReference type="Pfam" id="PF00583">
    <property type="entry name" value="Acetyltransf_1"/>
    <property type="match status" value="1"/>
</dbReference>
<dbReference type="GO" id="GO:0016747">
    <property type="term" value="F:acyltransferase activity, transferring groups other than amino-acyl groups"/>
    <property type="evidence" value="ECO:0007669"/>
    <property type="project" value="InterPro"/>
</dbReference>
<evidence type="ECO:0000313" key="3">
    <source>
        <dbReference type="Proteomes" id="UP000243650"/>
    </source>
</evidence>
<name>A0A2P6MD93_ALKUR</name>
<keyword evidence="2" id="KW-0808">Transferase</keyword>
<dbReference type="Gene3D" id="3.40.630.30">
    <property type="match status" value="1"/>
</dbReference>
<dbReference type="AlphaFoldDB" id="A0A2P6MD93"/>
<accession>A0A2P6MD93</accession>
<evidence type="ECO:0000313" key="2">
    <source>
        <dbReference type="EMBL" id="PRO64259.1"/>
    </source>
</evidence>
<dbReference type="EMBL" id="PVNS01000021">
    <property type="protein sequence ID" value="PRO64259.1"/>
    <property type="molecule type" value="Genomic_DNA"/>
</dbReference>
<gene>
    <name evidence="2" type="ORF">C6I21_15745</name>
</gene>
<dbReference type="OrthoDB" id="9811121at2"/>
<feature type="domain" description="N-acetyltransferase" evidence="1">
    <location>
        <begin position="2"/>
        <end position="169"/>
    </location>
</feature>
<keyword evidence="3" id="KW-1185">Reference proteome</keyword>
<reference evidence="2 3" key="1">
    <citation type="submission" date="2018-03" db="EMBL/GenBank/DDBJ databases">
        <title>Bacillus urumqiensis sp. nov., a moderately haloalkaliphilic bacterium isolated from a salt lake.</title>
        <authorList>
            <person name="Zhao B."/>
            <person name="Liao Z."/>
        </authorList>
    </citation>
    <scope>NUCLEOTIDE SEQUENCE [LARGE SCALE GENOMIC DNA]</scope>
    <source>
        <strain evidence="2 3">BZ-SZ-XJ18</strain>
    </source>
</reference>
<sequence>MVTVRSYTLDDYEGLLLIQQEAFPPPFPEDLWWSREEIAAHVETFPEGAMIAFVDGEPAASATALRTNLDGWHTWAEISDNGMIRGTHQPDGDTLYGIDVCVRPAYRGRGAADALYTARKELVQKLGLRRYAAVCRIPGFAESGMDVESYVEAVASGKKKDPVLSFMIRQGLTVTDIVPDYLDDEESGHYGVQVEWYPPDGTPRRNR</sequence>
<proteinExistence type="predicted"/>
<comment type="caution">
    <text evidence="2">The sequence shown here is derived from an EMBL/GenBank/DDBJ whole genome shotgun (WGS) entry which is preliminary data.</text>
</comment>
<dbReference type="CDD" id="cd04301">
    <property type="entry name" value="NAT_SF"/>
    <property type="match status" value="1"/>
</dbReference>
<dbReference type="InterPro" id="IPR016181">
    <property type="entry name" value="Acyl_CoA_acyltransferase"/>
</dbReference>